<dbReference type="InterPro" id="IPR002935">
    <property type="entry name" value="SAM_O-MeTrfase"/>
</dbReference>
<protein>
    <submittedName>
        <fullName evidence="4">O-methyltransferase</fullName>
        <ecNumber evidence="4">2.1.1.-</ecNumber>
    </submittedName>
</protein>
<name>A0ABW0ESG9_9PSEU</name>
<gene>
    <name evidence="4" type="ORF">ACFPM7_22440</name>
</gene>
<dbReference type="Gene3D" id="3.40.50.150">
    <property type="entry name" value="Vaccinia Virus protein VP39"/>
    <property type="match status" value="1"/>
</dbReference>
<dbReference type="InterPro" id="IPR050362">
    <property type="entry name" value="Cation-dep_OMT"/>
</dbReference>
<dbReference type="PANTHER" id="PTHR10509:SF14">
    <property type="entry name" value="CAFFEOYL-COA O-METHYLTRANSFERASE 3-RELATED"/>
    <property type="match status" value="1"/>
</dbReference>
<dbReference type="EMBL" id="JBHSKF010000012">
    <property type="protein sequence ID" value="MFC5289822.1"/>
    <property type="molecule type" value="Genomic_DNA"/>
</dbReference>
<dbReference type="Proteomes" id="UP001596157">
    <property type="component" value="Unassembled WGS sequence"/>
</dbReference>
<evidence type="ECO:0000313" key="4">
    <source>
        <dbReference type="EMBL" id="MFC5289822.1"/>
    </source>
</evidence>
<dbReference type="EC" id="2.1.1.-" evidence="4"/>
<accession>A0ABW0ESG9</accession>
<dbReference type="PANTHER" id="PTHR10509">
    <property type="entry name" value="O-METHYLTRANSFERASE-RELATED"/>
    <property type="match status" value="1"/>
</dbReference>
<dbReference type="CDD" id="cd02440">
    <property type="entry name" value="AdoMet_MTases"/>
    <property type="match status" value="1"/>
</dbReference>
<dbReference type="GO" id="GO:0008168">
    <property type="term" value="F:methyltransferase activity"/>
    <property type="evidence" value="ECO:0007669"/>
    <property type="project" value="UniProtKB-KW"/>
</dbReference>
<proteinExistence type="predicted"/>
<keyword evidence="5" id="KW-1185">Reference proteome</keyword>
<keyword evidence="3" id="KW-0949">S-adenosyl-L-methionine</keyword>
<evidence type="ECO:0000256" key="2">
    <source>
        <dbReference type="ARBA" id="ARBA00022679"/>
    </source>
</evidence>
<evidence type="ECO:0000313" key="5">
    <source>
        <dbReference type="Proteomes" id="UP001596157"/>
    </source>
</evidence>
<keyword evidence="1 4" id="KW-0489">Methyltransferase</keyword>
<dbReference type="GO" id="GO:0032259">
    <property type="term" value="P:methylation"/>
    <property type="evidence" value="ECO:0007669"/>
    <property type="project" value="UniProtKB-KW"/>
</dbReference>
<organism evidence="4 5">
    <name type="scientific">Actinokineospora guangxiensis</name>
    <dbReference type="NCBI Taxonomy" id="1490288"/>
    <lineage>
        <taxon>Bacteria</taxon>
        <taxon>Bacillati</taxon>
        <taxon>Actinomycetota</taxon>
        <taxon>Actinomycetes</taxon>
        <taxon>Pseudonocardiales</taxon>
        <taxon>Pseudonocardiaceae</taxon>
        <taxon>Actinokineospora</taxon>
    </lineage>
</organism>
<dbReference type="SUPFAM" id="SSF53335">
    <property type="entry name" value="S-adenosyl-L-methionine-dependent methyltransferases"/>
    <property type="match status" value="1"/>
</dbReference>
<dbReference type="InterPro" id="IPR029063">
    <property type="entry name" value="SAM-dependent_MTases_sf"/>
</dbReference>
<keyword evidence="2 4" id="KW-0808">Transferase</keyword>
<reference evidence="5" key="1">
    <citation type="journal article" date="2019" name="Int. J. Syst. Evol. Microbiol.">
        <title>The Global Catalogue of Microorganisms (GCM) 10K type strain sequencing project: providing services to taxonomists for standard genome sequencing and annotation.</title>
        <authorList>
            <consortium name="The Broad Institute Genomics Platform"/>
            <consortium name="The Broad Institute Genome Sequencing Center for Infectious Disease"/>
            <person name="Wu L."/>
            <person name="Ma J."/>
        </authorList>
    </citation>
    <scope>NUCLEOTIDE SEQUENCE [LARGE SCALE GENOMIC DNA]</scope>
    <source>
        <strain evidence="5">CCUG 59778</strain>
    </source>
</reference>
<sequence>MATQVAVTDALAEYVRAVSVREDDVLRELREVTAELPAGEAMQVSPEEGQFLALLAGLCRARTVVEVGTFTGYATLCLARAVGAGGRVITCDVTSRWADIGRGFWERAGVGERIELLLGPAAETLRGIPAGSVDLVFIDADKGNYARYFERALELIHDDGLIVIDNTLYFGRVVDSDARDADTEAIRTFNAALAEDDRVEISLLPVADGITLARKR</sequence>
<dbReference type="Pfam" id="PF01596">
    <property type="entry name" value="Methyltransf_3"/>
    <property type="match status" value="1"/>
</dbReference>
<evidence type="ECO:0000256" key="3">
    <source>
        <dbReference type="ARBA" id="ARBA00022691"/>
    </source>
</evidence>
<evidence type="ECO:0000256" key="1">
    <source>
        <dbReference type="ARBA" id="ARBA00022603"/>
    </source>
</evidence>
<dbReference type="RefSeq" id="WP_378249677.1">
    <property type="nucleotide sequence ID" value="NZ_JBHSKF010000012.1"/>
</dbReference>
<dbReference type="PROSITE" id="PS51682">
    <property type="entry name" value="SAM_OMT_I"/>
    <property type="match status" value="1"/>
</dbReference>
<comment type="caution">
    <text evidence="4">The sequence shown here is derived from an EMBL/GenBank/DDBJ whole genome shotgun (WGS) entry which is preliminary data.</text>
</comment>